<dbReference type="RefSeq" id="WP_005291410.1">
    <property type="nucleotide sequence ID" value="NZ_CM000961.1"/>
</dbReference>
<reference evidence="2" key="1">
    <citation type="submission" date="2010-06" db="EMBL/GenBank/DDBJ databases">
        <authorList>
            <person name="Muzny D."/>
            <person name="Qin X."/>
            <person name="Buhay C."/>
            <person name="Dugan-Rocha S."/>
            <person name="Ding Y."/>
            <person name="Chen G."/>
            <person name="Hawes A."/>
            <person name="Holder M."/>
            <person name="Jhangiani S."/>
            <person name="Johnson A."/>
            <person name="Khan Z."/>
            <person name="Li Z."/>
            <person name="Liu W."/>
            <person name="Liu X."/>
            <person name="Perez L."/>
            <person name="Shen H."/>
            <person name="Wang Q."/>
            <person name="Watt J."/>
            <person name="Xi L."/>
            <person name="Xin Y."/>
            <person name="Zhou J."/>
            <person name="Deng J."/>
            <person name="Jiang H."/>
            <person name="Liu Y."/>
            <person name="Qu J."/>
            <person name="Song X.-Z."/>
            <person name="Zhang L."/>
            <person name="Villasana D."/>
            <person name="Johnson A."/>
            <person name="Liu J."/>
            <person name="Liyanage D."/>
            <person name="Lorensuhewa L."/>
            <person name="Robinson T."/>
            <person name="Song A."/>
            <person name="Song B.-B."/>
            <person name="Dinh H."/>
            <person name="Thornton R."/>
            <person name="Coyle M."/>
            <person name="Francisco L."/>
            <person name="Jackson L."/>
            <person name="Javaid M."/>
            <person name="Korchina V."/>
            <person name="Kovar C."/>
            <person name="Mata R."/>
            <person name="Mathew T."/>
            <person name="Ngo R."/>
            <person name="Nguyen L."/>
            <person name="Nguyen N."/>
            <person name="Okwuonu G."/>
            <person name="Ongeri F."/>
            <person name="Pham C."/>
            <person name="Simmons D."/>
            <person name="Wilczek-Boney K."/>
            <person name="Hale W."/>
            <person name="Jakkamsetti A."/>
            <person name="Pham P."/>
            <person name="Ruth R."/>
            <person name="San Lucas F."/>
            <person name="Warren J."/>
            <person name="Zhang J."/>
            <person name="Zhao Z."/>
            <person name="Zhou C."/>
            <person name="Zhu D."/>
            <person name="Lee S."/>
            <person name="Bess C."/>
            <person name="Blankenburg K."/>
            <person name="Forbes L."/>
            <person name="Fu Q."/>
            <person name="Gubbala S."/>
            <person name="Hirani K."/>
            <person name="Jayaseelan J.C."/>
            <person name="Lara F."/>
            <person name="Munidasa M."/>
            <person name="Palculict T."/>
            <person name="Patil S."/>
            <person name="Pu L.-L."/>
            <person name="Saada N."/>
            <person name="Tang L."/>
            <person name="Weissenberger G."/>
            <person name="Zhu Y."/>
            <person name="Hemphill L."/>
            <person name="Shang Y."/>
            <person name="Youmans B."/>
            <person name="Ayvaz T."/>
            <person name="Ross M."/>
            <person name="Santibanez J."/>
            <person name="Aqrawi P."/>
            <person name="Gross S."/>
            <person name="Joshi V."/>
            <person name="Fowler G."/>
            <person name="Nazareth L."/>
            <person name="Reid J."/>
            <person name="Worley K."/>
            <person name="Petrosino J."/>
            <person name="Highlander S."/>
            <person name="Gibbs R."/>
        </authorList>
    </citation>
    <scope>NUCLEOTIDE SEQUENCE [LARGE SCALE GENOMIC DNA]</scope>
    <source>
        <strain evidence="2">ATCC 33030</strain>
    </source>
</reference>
<dbReference type="InterPro" id="IPR051531">
    <property type="entry name" value="N-acetyltransferase"/>
</dbReference>
<dbReference type="EMBL" id="ACLJ02000003">
    <property type="protein sequence ID" value="EFK54488.1"/>
    <property type="molecule type" value="Genomic_DNA"/>
</dbReference>
<proteinExistence type="predicted"/>
<evidence type="ECO:0000259" key="1">
    <source>
        <dbReference type="PROSITE" id="PS51186"/>
    </source>
</evidence>
<dbReference type="eggNOG" id="COG1670">
    <property type="taxonomic scope" value="Bacteria"/>
</dbReference>
<dbReference type="PANTHER" id="PTHR43792:SF1">
    <property type="entry name" value="N-ACETYLTRANSFERASE DOMAIN-CONTAINING PROTEIN"/>
    <property type="match status" value="1"/>
</dbReference>
<dbReference type="HOGENOM" id="CLU_760154_0_0_11"/>
<dbReference type="PROSITE" id="PS51186">
    <property type="entry name" value="GNAT"/>
    <property type="match status" value="2"/>
</dbReference>
<name>D7WER3_9CORY</name>
<protein>
    <submittedName>
        <fullName evidence="2">Acetyltransferase, GNAT family</fullName>
    </submittedName>
</protein>
<organism evidence="2 3">
    <name type="scientific">Corynebacterium genitalium ATCC 33030</name>
    <dbReference type="NCBI Taxonomy" id="585529"/>
    <lineage>
        <taxon>Bacteria</taxon>
        <taxon>Bacillati</taxon>
        <taxon>Actinomycetota</taxon>
        <taxon>Actinomycetes</taxon>
        <taxon>Mycobacteriales</taxon>
        <taxon>Corynebacteriaceae</taxon>
        <taxon>Corynebacterium</taxon>
    </lineage>
</organism>
<dbReference type="InterPro" id="IPR016181">
    <property type="entry name" value="Acyl_CoA_acyltransferase"/>
</dbReference>
<keyword evidence="3" id="KW-1185">Reference proteome</keyword>
<evidence type="ECO:0000313" key="2">
    <source>
        <dbReference type="EMBL" id="EFK54488.1"/>
    </source>
</evidence>
<comment type="caution">
    <text evidence="2">The sequence shown here is derived from an EMBL/GenBank/DDBJ whole genome shotgun (WGS) entry which is preliminary data.</text>
</comment>
<dbReference type="Proteomes" id="UP000004208">
    <property type="component" value="Unassembled WGS sequence"/>
</dbReference>
<gene>
    <name evidence="2" type="ORF">HMPREF0291_12146</name>
</gene>
<sequence>MLDATNLPITFENTRLRPLSELDADAYAAGSKDEAVRRFAHLPEPDYTPESVRRMIREEVATGLSSGTLAALTLADAETDRFVGSVVLFDISPAAAEVGFWIHPDARGDGHARRGLELASRFARSSGLQTLTARTLPENTASQRCLTTAGFRETGQDVGTTPAGHREELIHYRRNLVSTPTWPLTTERLRLRLHETDDAAWLHDLYSRPDVARYLLDEPWTLEVTRDNLTERLSKTDLDGEAAALALVIEHDDTPIGDVALWLTDKEHRQAEIGWVLHPTHGGQGFASEAVRAVLALGFDQYHLHRITAQMDARNSGSAALAKRVGLRLEAHHVQNWFSKGEWTDTLVYARLASENTGQ</sequence>
<dbReference type="STRING" id="585529.HMPREF0291_12146"/>
<dbReference type="GO" id="GO:0016747">
    <property type="term" value="F:acyltransferase activity, transferring groups other than amino-acyl groups"/>
    <property type="evidence" value="ECO:0007669"/>
    <property type="project" value="InterPro"/>
</dbReference>
<dbReference type="InterPro" id="IPR000182">
    <property type="entry name" value="GNAT_dom"/>
</dbReference>
<dbReference type="Pfam" id="PF13302">
    <property type="entry name" value="Acetyltransf_3"/>
    <property type="match status" value="2"/>
</dbReference>
<dbReference type="PANTHER" id="PTHR43792">
    <property type="entry name" value="GNAT FAMILY, PUTATIVE (AFU_ORTHOLOGUE AFUA_3G00765)-RELATED-RELATED"/>
    <property type="match status" value="1"/>
</dbReference>
<evidence type="ECO:0000313" key="3">
    <source>
        <dbReference type="Proteomes" id="UP000004208"/>
    </source>
</evidence>
<accession>D7WER3</accession>
<dbReference type="OrthoDB" id="9132139at2"/>
<feature type="domain" description="N-acetyltransferase" evidence="1">
    <location>
        <begin position="189"/>
        <end position="354"/>
    </location>
</feature>
<dbReference type="AlphaFoldDB" id="D7WER3"/>
<feature type="domain" description="N-acetyltransferase" evidence="1">
    <location>
        <begin position="14"/>
        <end position="177"/>
    </location>
</feature>
<dbReference type="Gene3D" id="3.40.630.30">
    <property type="match status" value="2"/>
</dbReference>
<dbReference type="SUPFAM" id="SSF55729">
    <property type="entry name" value="Acyl-CoA N-acyltransferases (Nat)"/>
    <property type="match status" value="2"/>
</dbReference>
<dbReference type="CDD" id="cd04301">
    <property type="entry name" value="NAT_SF"/>
    <property type="match status" value="1"/>
</dbReference>